<sequence length="177" mass="20062">MLNNCTFQGRFAADPEMRTTQSGLTVASFRMAVDRDNVGQDGRRATDWLNFVAWRKTAEFVCQYFRKGSTALVECQCQTRSYEDKNGQKRTATEFVVQKIHFCGPKTEQRVDDGGEAPPPGYQQPPYQNQQPQQMGFATQNQRQQWQQSAPGGQQPSYSQGDPDDFSVIDDSDDLPF</sequence>
<protein>
    <recommendedName>
        <fullName evidence="2 3">Single-stranded DNA-binding protein</fullName>
        <shortName evidence="2">SSB</shortName>
    </recommendedName>
</protein>
<organism evidence="5 6">
    <name type="scientific">Faecalibacterium prausnitzii</name>
    <dbReference type="NCBI Taxonomy" id="853"/>
    <lineage>
        <taxon>Bacteria</taxon>
        <taxon>Bacillati</taxon>
        <taxon>Bacillota</taxon>
        <taxon>Clostridia</taxon>
        <taxon>Eubacteriales</taxon>
        <taxon>Oscillospiraceae</taxon>
        <taxon>Faecalibacterium</taxon>
    </lineage>
</organism>
<dbReference type="Pfam" id="PF00436">
    <property type="entry name" value="SSB"/>
    <property type="match status" value="1"/>
</dbReference>
<evidence type="ECO:0000256" key="3">
    <source>
        <dbReference type="PIRNR" id="PIRNR002070"/>
    </source>
</evidence>
<dbReference type="Proteomes" id="UP000250550">
    <property type="component" value="Unassembled WGS sequence"/>
</dbReference>
<dbReference type="CDD" id="cd04496">
    <property type="entry name" value="SSB_OBF"/>
    <property type="match status" value="1"/>
</dbReference>
<evidence type="ECO:0000256" key="4">
    <source>
        <dbReference type="SAM" id="MobiDB-lite"/>
    </source>
</evidence>
<gene>
    <name evidence="5" type="ORF">C4N21_13510</name>
</gene>
<dbReference type="RefSeq" id="WP_112122096.1">
    <property type="nucleotide sequence ID" value="NZ_PRLF01000028.1"/>
</dbReference>
<dbReference type="GO" id="GO:0009295">
    <property type="term" value="C:nucleoid"/>
    <property type="evidence" value="ECO:0007669"/>
    <property type="project" value="TreeGrafter"/>
</dbReference>
<dbReference type="InterPro" id="IPR011344">
    <property type="entry name" value="ssDNA-bd"/>
</dbReference>
<dbReference type="GO" id="GO:0003697">
    <property type="term" value="F:single-stranded DNA binding"/>
    <property type="evidence" value="ECO:0007669"/>
    <property type="project" value="UniProtKB-UniRule"/>
</dbReference>
<comment type="caution">
    <text evidence="5">The sequence shown here is derived from an EMBL/GenBank/DDBJ whole genome shotgun (WGS) entry which is preliminary data.</text>
</comment>
<keyword evidence="1 2" id="KW-0238">DNA-binding</keyword>
<dbReference type="EMBL" id="PRLF01000028">
    <property type="protein sequence ID" value="RAW63355.1"/>
    <property type="molecule type" value="Genomic_DNA"/>
</dbReference>
<evidence type="ECO:0000256" key="2">
    <source>
        <dbReference type="HAMAP-Rule" id="MF_00984"/>
    </source>
</evidence>
<dbReference type="GO" id="GO:0006260">
    <property type="term" value="P:DNA replication"/>
    <property type="evidence" value="ECO:0007669"/>
    <property type="project" value="InterPro"/>
</dbReference>
<dbReference type="PANTHER" id="PTHR10302:SF27">
    <property type="entry name" value="SINGLE-STRANDED DNA-BINDING PROTEIN"/>
    <property type="match status" value="1"/>
</dbReference>
<dbReference type="PROSITE" id="PS50935">
    <property type="entry name" value="SSB"/>
    <property type="match status" value="1"/>
</dbReference>
<reference evidence="5 6" key="1">
    <citation type="submission" date="2018-02" db="EMBL/GenBank/DDBJ databases">
        <title>Complete genome sequencing of Faecalibacterium prausnitzii strains isolated from the human gut.</title>
        <authorList>
            <person name="Fitzgerald B.C."/>
            <person name="Shkoporov A.N."/>
            <person name="Ross P.R."/>
            <person name="Hill C."/>
        </authorList>
    </citation>
    <scope>NUCLEOTIDE SEQUENCE [LARGE SCALE GENOMIC DNA]</scope>
    <source>
        <strain evidence="5 6">APC924/119</strain>
    </source>
</reference>
<evidence type="ECO:0000256" key="1">
    <source>
        <dbReference type="ARBA" id="ARBA00023125"/>
    </source>
</evidence>
<dbReference type="InterPro" id="IPR000424">
    <property type="entry name" value="Primosome_PriB/ssb"/>
</dbReference>
<comment type="subunit">
    <text evidence="2">Homotetramer.</text>
</comment>
<dbReference type="AlphaFoldDB" id="A0A329US07"/>
<evidence type="ECO:0000313" key="5">
    <source>
        <dbReference type="EMBL" id="RAW63355.1"/>
    </source>
</evidence>
<feature type="compositionally biased region" description="Acidic residues" evidence="4">
    <location>
        <begin position="162"/>
        <end position="177"/>
    </location>
</feature>
<name>A0A329US07_9FIRM</name>
<dbReference type="HAMAP" id="MF_00984">
    <property type="entry name" value="SSB"/>
    <property type="match status" value="1"/>
</dbReference>
<feature type="region of interest" description="Disordered" evidence="4">
    <location>
        <begin position="106"/>
        <end position="177"/>
    </location>
</feature>
<dbReference type="PIRSF" id="PIRSF002070">
    <property type="entry name" value="SSB"/>
    <property type="match status" value="1"/>
</dbReference>
<feature type="compositionally biased region" description="Low complexity" evidence="4">
    <location>
        <begin position="124"/>
        <end position="134"/>
    </location>
</feature>
<dbReference type="NCBIfam" id="TIGR00621">
    <property type="entry name" value="ssb"/>
    <property type="match status" value="1"/>
</dbReference>
<proteinExistence type="inferred from homology"/>
<feature type="compositionally biased region" description="Low complexity" evidence="4">
    <location>
        <begin position="142"/>
        <end position="161"/>
    </location>
</feature>
<dbReference type="SUPFAM" id="SSF50249">
    <property type="entry name" value="Nucleic acid-binding proteins"/>
    <property type="match status" value="1"/>
</dbReference>
<dbReference type="Gene3D" id="2.40.50.140">
    <property type="entry name" value="Nucleic acid-binding proteins"/>
    <property type="match status" value="1"/>
</dbReference>
<comment type="caution">
    <text evidence="2">Lacks conserved residue(s) required for the propagation of feature annotation.</text>
</comment>
<dbReference type="PANTHER" id="PTHR10302">
    <property type="entry name" value="SINGLE-STRANDED DNA-BINDING PROTEIN"/>
    <property type="match status" value="1"/>
</dbReference>
<evidence type="ECO:0000313" key="6">
    <source>
        <dbReference type="Proteomes" id="UP000250550"/>
    </source>
</evidence>
<accession>A0A329US07</accession>
<dbReference type="InterPro" id="IPR012340">
    <property type="entry name" value="NA-bd_OB-fold"/>
</dbReference>